<organism evidence="1 2">
    <name type="scientific">Absidia repens</name>
    <dbReference type="NCBI Taxonomy" id="90262"/>
    <lineage>
        <taxon>Eukaryota</taxon>
        <taxon>Fungi</taxon>
        <taxon>Fungi incertae sedis</taxon>
        <taxon>Mucoromycota</taxon>
        <taxon>Mucoromycotina</taxon>
        <taxon>Mucoromycetes</taxon>
        <taxon>Mucorales</taxon>
        <taxon>Cunninghamellaceae</taxon>
        <taxon>Absidia</taxon>
    </lineage>
</organism>
<dbReference type="OrthoDB" id="2153176at2759"/>
<keyword evidence="2" id="KW-1185">Reference proteome</keyword>
<dbReference type="InterPro" id="IPR012469">
    <property type="entry name" value="DUF1688"/>
</dbReference>
<proteinExistence type="predicted"/>
<comment type="caution">
    <text evidence="1">The sequence shown here is derived from an EMBL/GenBank/DDBJ whole genome shotgun (WGS) entry which is preliminary data.</text>
</comment>
<dbReference type="PANTHER" id="PTHR31687:SF3">
    <property type="entry name" value="PROTEIN URG3"/>
    <property type="match status" value="1"/>
</dbReference>
<protein>
    <recommendedName>
        <fullName evidence="3">DUF1688 domain-containing protein</fullName>
    </recommendedName>
</protein>
<dbReference type="STRING" id="90262.A0A1X2IBQ6"/>
<evidence type="ECO:0000313" key="2">
    <source>
        <dbReference type="Proteomes" id="UP000193560"/>
    </source>
</evidence>
<dbReference type="Proteomes" id="UP000193560">
    <property type="component" value="Unassembled WGS sequence"/>
</dbReference>
<reference evidence="1 2" key="1">
    <citation type="submission" date="2016-07" db="EMBL/GenBank/DDBJ databases">
        <title>Pervasive Adenine N6-methylation of Active Genes in Fungi.</title>
        <authorList>
            <consortium name="DOE Joint Genome Institute"/>
            <person name="Mondo S.J."/>
            <person name="Dannebaum R.O."/>
            <person name="Kuo R.C."/>
            <person name="Labutti K."/>
            <person name="Haridas S."/>
            <person name="Kuo A."/>
            <person name="Salamov A."/>
            <person name="Ahrendt S.R."/>
            <person name="Lipzen A."/>
            <person name="Sullivan W."/>
            <person name="Andreopoulos W.B."/>
            <person name="Clum A."/>
            <person name="Lindquist E."/>
            <person name="Daum C."/>
            <person name="Ramamoorthy G.K."/>
            <person name="Gryganskyi A."/>
            <person name="Culley D."/>
            <person name="Magnuson J.K."/>
            <person name="James T.Y."/>
            <person name="O'Malley M.A."/>
            <person name="Stajich J.E."/>
            <person name="Spatafora J.W."/>
            <person name="Visel A."/>
            <person name="Grigoriev I.V."/>
        </authorList>
    </citation>
    <scope>NUCLEOTIDE SEQUENCE [LARGE SCALE GENOMIC DNA]</scope>
    <source>
        <strain evidence="1 2">NRRL 1336</strain>
    </source>
</reference>
<sequence>MTILPQDYLRTLGAVRDRCYKVYEQGKKGQLVYFDIDESKLGAVVDQVEEVTRRRFGSDLTKIPPHSRLNHFGGDRLSNLQHQWQQQQQTNPDSLNDLERTRRFIDLVMVSVLVDAGAGQTWAYTTRQGERVGRSEGLAIASLDMFLDGVFSSDPTVKDRVDAQGLKQLSVERIAQGFQVSASNPMAGIDGRSNLLKSLADVMEQQSEYFEHNGTHRPGNLVDYLLSKTTKDSKTIKVEDIWQVVMSLASMWPARVTIEGVPLGDVWPCTCLENKDGQQYDNLVPFHKLSQWLTYSLIDALQQSPLDVKVEGMEVMTGLPEYRNGGVLVDHGLLTLKPEHLKRGLDYARAELGDENASDDIEPLFDGSDPLIVEWRALTVVYLDHVHRALEKSMNQSLSLTQVLEAGTWTAGREIAAKLRPVTGGPPIAIKSDGTIF</sequence>
<dbReference type="PANTHER" id="PTHR31687">
    <property type="match status" value="1"/>
</dbReference>
<accession>A0A1X2IBQ6</accession>
<dbReference type="Pfam" id="PF07958">
    <property type="entry name" value="DUF1688"/>
    <property type="match status" value="1"/>
</dbReference>
<name>A0A1X2IBQ6_9FUNG</name>
<dbReference type="EMBL" id="MCGE01000016">
    <property type="protein sequence ID" value="ORZ13533.1"/>
    <property type="molecule type" value="Genomic_DNA"/>
</dbReference>
<dbReference type="AlphaFoldDB" id="A0A1X2IBQ6"/>
<gene>
    <name evidence="1" type="ORF">BCR42DRAFT_418504</name>
</gene>
<evidence type="ECO:0008006" key="3">
    <source>
        <dbReference type="Google" id="ProtNLM"/>
    </source>
</evidence>
<evidence type="ECO:0000313" key="1">
    <source>
        <dbReference type="EMBL" id="ORZ13533.1"/>
    </source>
</evidence>